<proteinExistence type="predicted"/>
<accession>A0A8W8NJ12</accession>
<sequence length="1129" mass="128696">MSNSKFQLTGENTNLARVAQMILGPCTNVLRDVLRKDISPSDLEKKVRTYIAKTKISLINKHQETLVYGHDYSKFDVTFLYFLLRNLCSIQPHSNKWGNNPSPGDKSVSANIERIRLIRNEYGHYSQRSLSDRDFSQKSQRIYDIIQELENYLGSSTKYQDELKELETCSMDPAQSEKNIKELLDLHETIKDIAVSGGANCSCKQSVLTFHLSSVAVVGVYLRRRSHNEERRFHHQGKGADRHVTADMCSNIHQSIGVIIPVGTPICRLCRERVLENHDDDIDQKDLECSTSDLKRKGRSLDDLPPKRSMTINVSYASSQSSQTSQQLTGSQETDDSTVQQEERFEKLNDFLTVCGVSPVKRMLNRMQDSSERTQRRYYVKADQCVSLVLDTIFRDEDSDSIKQHLFSEVENFEEDKESPEQFLQAVADSYMKAESWCFRRQLLSVVTIDFSFEEVLKYIPNLTRYRFYTAKKHMKRDGIGAPIIPQKQYRLKYEDSQLEHFIDFITSTNIIKDLPFGEKTLVLSTGEIIKTPNVIRSLAPASVVRQYQQLCKEQNMECLGESTLFKILQDCRASVRHSLEGLDYYVVEGGQAFSDLEDVITDLDLTIQEKQQITSKLLAAKQYLKSEYKMHITLQSPVAYHCCSYALSDSSDFFHNPCTDHEHDQVCIDCKNLDDTLQLILEKTTARNWDNQDAFLFKVENAVSNICEWRCHIMRSKNQERAQRTITQCLDDGPFSQDSSVTAAILVDTVASVHGISKVNFWTDNAGCYKSSLTFSILYQELGSRLHSFNFCEAQAGKGVCDRKASHLKCSIKRYINEGHDITCATDMKRAIDSQQHGQYLVKVVSPTVVLDGDKPIRSIPSITKFHNFVFDAPGLTVWKAFEIGTGKQYPWDFLIQGKISTTPLRVLFDADLVAPADVVESDTDSDNDETDEDVPDVVLKQKKVFVCPKEGCMSSFRTSSNLDAHLIVGCKNDHAALCSMPDRCKLKYCSKLSSGAFSSANSQLISTEVEVDDYTPPLKEMGWALKVHKPKTRFTEDQKQFLLDKFNAGKVTGRKEDPLKVAEEMRTEQRNGQNRFRKSEFLTSQQISSFFSRNGLKEKKMDRDDVLAATEEEKLFLFKNEILKDLS</sequence>
<dbReference type="AlphaFoldDB" id="A0A8W8NJ12"/>
<reference evidence="3" key="1">
    <citation type="submission" date="2022-08" db="UniProtKB">
        <authorList>
            <consortium name="EnsemblMetazoa"/>
        </authorList>
    </citation>
    <scope>IDENTIFICATION</scope>
    <source>
        <strain evidence="3">05x7-T-G4-1.051#20</strain>
    </source>
</reference>
<dbReference type="Proteomes" id="UP000005408">
    <property type="component" value="Unassembled WGS sequence"/>
</dbReference>
<dbReference type="Pfam" id="PF18738">
    <property type="entry name" value="HEPN_DZIP3"/>
    <property type="match status" value="1"/>
</dbReference>
<feature type="compositionally biased region" description="Low complexity" evidence="1">
    <location>
        <begin position="318"/>
        <end position="332"/>
    </location>
</feature>
<protein>
    <recommendedName>
        <fullName evidence="2">DZIP3-like HEPN domain-containing protein</fullName>
    </recommendedName>
</protein>
<dbReference type="EnsemblMetazoa" id="G7204.1">
    <property type="protein sequence ID" value="G7204.1:cds"/>
    <property type="gene ID" value="G7204"/>
</dbReference>
<evidence type="ECO:0000259" key="2">
    <source>
        <dbReference type="Pfam" id="PF18738"/>
    </source>
</evidence>
<keyword evidence="4" id="KW-1185">Reference proteome</keyword>
<dbReference type="PANTHER" id="PTHR33845">
    <property type="entry name" value="C2H2-TYPE DOMAIN-CONTAINING PROTEIN"/>
    <property type="match status" value="1"/>
</dbReference>
<name>A0A8W8NJ12_MAGGI</name>
<evidence type="ECO:0000256" key="1">
    <source>
        <dbReference type="SAM" id="MobiDB-lite"/>
    </source>
</evidence>
<organism evidence="3 4">
    <name type="scientific">Magallana gigas</name>
    <name type="common">Pacific oyster</name>
    <name type="synonym">Crassostrea gigas</name>
    <dbReference type="NCBI Taxonomy" id="29159"/>
    <lineage>
        <taxon>Eukaryota</taxon>
        <taxon>Metazoa</taxon>
        <taxon>Spiralia</taxon>
        <taxon>Lophotrochozoa</taxon>
        <taxon>Mollusca</taxon>
        <taxon>Bivalvia</taxon>
        <taxon>Autobranchia</taxon>
        <taxon>Pteriomorphia</taxon>
        <taxon>Ostreida</taxon>
        <taxon>Ostreoidea</taxon>
        <taxon>Ostreidae</taxon>
        <taxon>Magallana</taxon>
    </lineage>
</organism>
<feature type="domain" description="DZIP3-like HEPN" evidence="2">
    <location>
        <begin position="51"/>
        <end position="177"/>
    </location>
</feature>
<dbReference type="PANTHER" id="PTHR33845:SF1">
    <property type="entry name" value="C2H2-TYPE DOMAIN-CONTAINING PROTEIN"/>
    <property type="match status" value="1"/>
</dbReference>
<feature type="region of interest" description="Disordered" evidence="1">
    <location>
        <begin position="316"/>
        <end position="341"/>
    </location>
</feature>
<evidence type="ECO:0000313" key="4">
    <source>
        <dbReference type="Proteomes" id="UP000005408"/>
    </source>
</evidence>
<dbReference type="InterPro" id="IPR041249">
    <property type="entry name" value="HEPN_DZIP3"/>
</dbReference>
<evidence type="ECO:0000313" key="3">
    <source>
        <dbReference type="EnsemblMetazoa" id="G7204.1:cds"/>
    </source>
</evidence>